<dbReference type="KEGG" id="cfus:CYFUS_007520"/>
<accession>A0A250JDQ8</accession>
<evidence type="ECO:0000313" key="2">
    <source>
        <dbReference type="Proteomes" id="UP000217257"/>
    </source>
</evidence>
<protein>
    <submittedName>
        <fullName evidence="1">Uncharacterized protein</fullName>
    </submittedName>
</protein>
<gene>
    <name evidence="1" type="ORF">CYFUS_007520</name>
</gene>
<dbReference type="RefSeq" id="WP_095989655.1">
    <property type="nucleotide sequence ID" value="NZ_CP022098.1"/>
</dbReference>
<organism evidence="1 2">
    <name type="scientific">Cystobacter fuscus</name>
    <dbReference type="NCBI Taxonomy" id="43"/>
    <lineage>
        <taxon>Bacteria</taxon>
        <taxon>Pseudomonadati</taxon>
        <taxon>Myxococcota</taxon>
        <taxon>Myxococcia</taxon>
        <taxon>Myxococcales</taxon>
        <taxon>Cystobacterineae</taxon>
        <taxon>Archangiaceae</taxon>
        <taxon>Cystobacter</taxon>
    </lineage>
</organism>
<dbReference type="EMBL" id="CP022098">
    <property type="protein sequence ID" value="ATB42044.1"/>
    <property type="molecule type" value="Genomic_DNA"/>
</dbReference>
<evidence type="ECO:0000313" key="1">
    <source>
        <dbReference type="EMBL" id="ATB42044.1"/>
    </source>
</evidence>
<proteinExistence type="predicted"/>
<sequence>MSAPNDKSLPPLPGEAVQALDAFRDERPSTHLENRIQLALQAAASGKTPARPKPPERQARLAWLEHRVTRKVMGLALVTSVILLAVRADDWSGDSEVLSEIMPLRHVSFQLSHGSPGWLELPWTHGVHSGEPATVHLEAPEELNLHLHADGLPSVRLVGCDAGRCIHQFTADTGADATPLRVRIDKPGRYEFRVSHASDARQVREHFVVEATH</sequence>
<name>A0A250JDQ8_9BACT</name>
<reference evidence="1 2" key="1">
    <citation type="submission" date="2017-06" db="EMBL/GenBank/DDBJ databases">
        <title>Sequencing and comparative analysis of myxobacterial genomes.</title>
        <authorList>
            <person name="Rupp O."/>
            <person name="Goesmann A."/>
            <person name="Sogaard-Andersen L."/>
        </authorList>
    </citation>
    <scope>NUCLEOTIDE SEQUENCE [LARGE SCALE GENOMIC DNA]</scope>
    <source>
        <strain evidence="1 2">DSM 52655</strain>
    </source>
</reference>
<dbReference type="AlphaFoldDB" id="A0A250JDQ8"/>
<dbReference type="Proteomes" id="UP000217257">
    <property type="component" value="Chromosome"/>
</dbReference>